<dbReference type="GO" id="GO:0000160">
    <property type="term" value="P:phosphorelay signal transduction system"/>
    <property type="evidence" value="ECO:0007669"/>
    <property type="project" value="InterPro"/>
</dbReference>
<dbReference type="Gene3D" id="1.10.10.10">
    <property type="entry name" value="Winged helix-like DNA-binding domain superfamily/Winged helix DNA-binding domain"/>
    <property type="match status" value="1"/>
</dbReference>
<feature type="DNA-binding region" description="OmpR/PhoB-type" evidence="2">
    <location>
        <begin position="2"/>
        <end position="101"/>
    </location>
</feature>
<keyword evidence="3" id="KW-0472">Membrane</keyword>
<dbReference type="Proteomes" id="UP000254512">
    <property type="component" value="Unassembled WGS sequence"/>
</dbReference>
<evidence type="ECO:0000256" key="3">
    <source>
        <dbReference type="SAM" id="Phobius"/>
    </source>
</evidence>
<dbReference type="GO" id="GO:0006355">
    <property type="term" value="P:regulation of DNA-templated transcription"/>
    <property type="evidence" value="ECO:0007669"/>
    <property type="project" value="InterPro"/>
</dbReference>
<sequence>MLRNYLLGNQVIFDTLKREVLTTDKIISLGGREAAILKLLCENANMVITKEEINDKVWGKVFVSETSLTKAISNLRKSLQLIDGVMCEIKTIPKEGYMLILEGENLGLMVTEDEPPLEVKRIESKDLAMIKPPSANNRMLSSNVIGQSQHPANSVLMKPSWFFMTILSAVLLSSITSSAIVLLLK</sequence>
<evidence type="ECO:0000256" key="2">
    <source>
        <dbReference type="PROSITE-ProRule" id="PRU01091"/>
    </source>
</evidence>
<keyword evidence="3" id="KW-1133">Transmembrane helix</keyword>
<dbReference type="STRING" id="673.AL542_15640"/>
<accession>A0A377HP25</accession>
<dbReference type="PROSITE" id="PS51755">
    <property type="entry name" value="OMPR_PHOB"/>
    <property type="match status" value="1"/>
</dbReference>
<name>A0A377HP25_GRIHO</name>
<dbReference type="GO" id="GO:0003677">
    <property type="term" value="F:DNA binding"/>
    <property type="evidence" value="ECO:0007669"/>
    <property type="project" value="UniProtKB-UniRule"/>
</dbReference>
<evidence type="ECO:0000313" key="5">
    <source>
        <dbReference type="EMBL" id="STO57783.1"/>
    </source>
</evidence>
<evidence type="ECO:0000256" key="1">
    <source>
        <dbReference type="ARBA" id="ARBA00023125"/>
    </source>
</evidence>
<dbReference type="InterPro" id="IPR016032">
    <property type="entry name" value="Sig_transdc_resp-reg_C-effctor"/>
</dbReference>
<gene>
    <name evidence="5" type="ORF">NCTC11645_02176</name>
</gene>
<proteinExistence type="predicted"/>
<keyword evidence="3" id="KW-0812">Transmembrane</keyword>
<feature type="transmembrane region" description="Helical" evidence="3">
    <location>
        <begin position="161"/>
        <end position="184"/>
    </location>
</feature>
<organism evidence="5 6">
    <name type="scientific">Grimontia hollisae</name>
    <name type="common">Vibrio hollisae</name>
    <dbReference type="NCBI Taxonomy" id="673"/>
    <lineage>
        <taxon>Bacteria</taxon>
        <taxon>Pseudomonadati</taxon>
        <taxon>Pseudomonadota</taxon>
        <taxon>Gammaproteobacteria</taxon>
        <taxon>Vibrionales</taxon>
        <taxon>Vibrionaceae</taxon>
        <taxon>Grimontia</taxon>
    </lineage>
</organism>
<dbReference type="CDD" id="cd00383">
    <property type="entry name" value="trans_reg_C"/>
    <property type="match status" value="1"/>
</dbReference>
<feature type="domain" description="OmpR/PhoB-type" evidence="4">
    <location>
        <begin position="2"/>
        <end position="101"/>
    </location>
</feature>
<evidence type="ECO:0000313" key="6">
    <source>
        <dbReference type="Proteomes" id="UP000254512"/>
    </source>
</evidence>
<dbReference type="SUPFAM" id="SSF46894">
    <property type="entry name" value="C-terminal effector domain of the bipartite response regulators"/>
    <property type="match status" value="1"/>
</dbReference>
<protein>
    <submittedName>
        <fullName evidence="5">DNA-binding transcriptional activator CadC</fullName>
    </submittedName>
</protein>
<keyword evidence="1 2" id="KW-0238">DNA-binding</keyword>
<dbReference type="GeneID" id="58897376"/>
<dbReference type="RefSeq" id="WP_005502982.1">
    <property type="nucleotide sequence ID" value="NZ_CABMOB010000001.1"/>
</dbReference>
<dbReference type="InterPro" id="IPR036388">
    <property type="entry name" value="WH-like_DNA-bd_sf"/>
</dbReference>
<dbReference type="Pfam" id="PF00486">
    <property type="entry name" value="Trans_reg_C"/>
    <property type="match status" value="1"/>
</dbReference>
<reference evidence="5 6" key="1">
    <citation type="submission" date="2018-06" db="EMBL/GenBank/DDBJ databases">
        <authorList>
            <consortium name="Pathogen Informatics"/>
            <person name="Doyle S."/>
        </authorList>
    </citation>
    <scope>NUCLEOTIDE SEQUENCE [LARGE SCALE GENOMIC DNA]</scope>
    <source>
        <strain evidence="5 6">NCTC11645</strain>
    </source>
</reference>
<evidence type="ECO:0000259" key="4">
    <source>
        <dbReference type="PROSITE" id="PS51755"/>
    </source>
</evidence>
<dbReference type="InterPro" id="IPR001867">
    <property type="entry name" value="OmpR/PhoB-type_DNA-bd"/>
</dbReference>
<dbReference type="EMBL" id="UGHD01000002">
    <property type="protein sequence ID" value="STO57783.1"/>
    <property type="molecule type" value="Genomic_DNA"/>
</dbReference>
<dbReference type="KEGG" id="gho:AL542_15640"/>
<dbReference type="AlphaFoldDB" id="A0A377HP25"/>
<dbReference type="SMART" id="SM00862">
    <property type="entry name" value="Trans_reg_C"/>
    <property type="match status" value="1"/>
</dbReference>